<reference evidence="1" key="1">
    <citation type="submission" date="2016-10" db="EMBL/GenBank/DDBJ databases">
        <title>Sequence of Gallionella enrichment culture.</title>
        <authorList>
            <person name="Poehlein A."/>
            <person name="Muehling M."/>
            <person name="Daniel R."/>
        </authorList>
    </citation>
    <scope>NUCLEOTIDE SEQUENCE</scope>
</reference>
<comment type="caution">
    <text evidence="1">The sequence shown here is derived from an EMBL/GenBank/DDBJ whole genome shotgun (WGS) entry which is preliminary data.</text>
</comment>
<dbReference type="AlphaFoldDB" id="A0A1J5PJ55"/>
<protein>
    <submittedName>
        <fullName evidence="1">Uncharacterized protein</fullName>
    </submittedName>
</protein>
<accession>A0A1J5PJ55</accession>
<sequence>MLVPGQQAVDIFHQPLEARRIAPLTIRPMGHGIGTVHPVIGHKAHCLAGDRGRKIAQAFGEQDGTQVGDAPMAACIGLDQPVSGQPFENARPVVWQWLCRQVKIGGVVKLRQHLVTGQELHRNPSLPGIGLQLGPKCPQPFGVVRQLWCRTADANEGGSIELDGCCGRRRYGKQNQSRAPIVDRLELKIDCWLQTLRQP</sequence>
<evidence type="ECO:0000313" key="1">
    <source>
        <dbReference type="EMBL" id="OIQ67572.1"/>
    </source>
</evidence>
<organism evidence="1">
    <name type="scientific">mine drainage metagenome</name>
    <dbReference type="NCBI Taxonomy" id="410659"/>
    <lineage>
        <taxon>unclassified sequences</taxon>
        <taxon>metagenomes</taxon>
        <taxon>ecological metagenomes</taxon>
    </lineage>
</organism>
<proteinExistence type="predicted"/>
<name>A0A1J5PJ55_9ZZZZ</name>
<gene>
    <name evidence="1" type="ORF">GALL_508480</name>
</gene>
<dbReference type="EMBL" id="MLJW01005840">
    <property type="protein sequence ID" value="OIQ67572.1"/>
    <property type="molecule type" value="Genomic_DNA"/>
</dbReference>